<dbReference type="InterPro" id="IPR003749">
    <property type="entry name" value="ThiS/MoaD-like"/>
</dbReference>
<evidence type="ECO:0000313" key="2">
    <source>
        <dbReference type="Proteomes" id="UP000019426"/>
    </source>
</evidence>
<reference evidence="1 2" key="1">
    <citation type="submission" date="2013-11" db="EMBL/GenBank/DDBJ databases">
        <title>Complete genome sequence of Clostridum sp. M2/40.</title>
        <authorList>
            <person name="Wibberg D."/>
            <person name="Puehler A."/>
            <person name="Schlueter A."/>
        </authorList>
    </citation>
    <scope>NUCLEOTIDE SEQUENCE [LARGE SCALE GENOMIC DNA]</scope>
    <source>
        <strain evidence="2">M2/40</strain>
    </source>
</reference>
<dbReference type="InterPro" id="IPR010035">
    <property type="entry name" value="Thi_S"/>
</dbReference>
<dbReference type="RefSeq" id="WP_044039324.1">
    <property type="nucleotide sequence ID" value="NZ_HG917868.1"/>
</dbReference>
<sequence length="63" mass="7287">MIINGKQYEYKDITVEELIEKLSLDKNKIVVEVNFNIIPKEEFKTTTLREEDKIEIVAFIGGG</sequence>
<dbReference type="Pfam" id="PF02597">
    <property type="entry name" value="ThiS"/>
    <property type="match status" value="1"/>
</dbReference>
<dbReference type="InterPro" id="IPR012675">
    <property type="entry name" value="Beta-grasp_dom_sf"/>
</dbReference>
<dbReference type="STRING" id="1216932.CM240_2384"/>
<dbReference type="EMBL" id="HG917868">
    <property type="protein sequence ID" value="CDM69521.1"/>
    <property type="molecule type" value="Genomic_DNA"/>
</dbReference>
<gene>
    <name evidence="1" type="ORF">CM240_2384</name>
</gene>
<dbReference type="Gene3D" id="3.10.20.30">
    <property type="match status" value="1"/>
</dbReference>
<dbReference type="CDD" id="cd00565">
    <property type="entry name" value="Ubl_ThiS"/>
    <property type="match status" value="1"/>
</dbReference>
<dbReference type="AlphaFoldDB" id="W6RXZ0"/>
<protein>
    <recommendedName>
        <fullName evidence="3">Thiamine biosynthesis protein ThiS</fullName>
    </recommendedName>
</protein>
<accession>W6RXZ0</accession>
<evidence type="ECO:0008006" key="3">
    <source>
        <dbReference type="Google" id="ProtNLM"/>
    </source>
</evidence>
<dbReference type="PANTHER" id="PTHR34472">
    <property type="entry name" value="SULFUR CARRIER PROTEIN THIS"/>
    <property type="match status" value="1"/>
</dbReference>
<dbReference type="InterPro" id="IPR016155">
    <property type="entry name" value="Mopterin_synth/thiamin_S_b"/>
</dbReference>
<dbReference type="NCBIfam" id="TIGR01683">
    <property type="entry name" value="thiS"/>
    <property type="match status" value="1"/>
</dbReference>
<dbReference type="KEGG" id="clt:CM240_2384"/>
<dbReference type="PATRIC" id="fig|1216932.3.peg.2362"/>
<evidence type="ECO:0000313" key="1">
    <source>
        <dbReference type="EMBL" id="CDM69521.1"/>
    </source>
</evidence>
<dbReference type="PANTHER" id="PTHR34472:SF1">
    <property type="entry name" value="SULFUR CARRIER PROTEIN THIS"/>
    <property type="match status" value="1"/>
</dbReference>
<keyword evidence="2" id="KW-1185">Reference proteome</keyword>
<proteinExistence type="predicted"/>
<dbReference type="Proteomes" id="UP000019426">
    <property type="component" value="Chromosome M2/40_rep1"/>
</dbReference>
<dbReference type="SUPFAM" id="SSF54285">
    <property type="entry name" value="MoaD/ThiS"/>
    <property type="match status" value="1"/>
</dbReference>
<dbReference type="OrthoDB" id="9798559at2"/>
<dbReference type="eggNOG" id="COG2104">
    <property type="taxonomic scope" value="Bacteria"/>
</dbReference>
<dbReference type="HOGENOM" id="CLU_174611_3_3_9"/>
<name>W6RXZ0_9CLOT</name>
<organism evidence="1 2">
    <name type="scientific">Clostridium bornimense</name>
    <dbReference type="NCBI Taxonomy" id="1216932"/>
    <lineage>
        <taxon>Bacteria</taxon>
        <taxon>Bacillati</taxon>
        <taxon>Bacillota</taxon>
        <taxon>Clostridia</taxon>
        <taxon>Eubacteriales</taxon>
        <taxon>Clostridiaceae</taxon>
        <taxon>Clostridium</taxon>
    </lineage>
</organism>